<gene>
    <name evidence="2" type="ORF">NJQ99_08020</name>
</gene>
<sequence>MGYAGDDLIRLSAVTVRDLLIAREVSPLDLVEAVAARIAAVEPAINALPTLCLDRARDHARRIMAGTAREGLLCGLPIAVKDLNPVAGVRTTWGSPIFRDHVPAKSDALVSTLEDQGGIVVAKSNTPEFGAGASTFNEVFGRTRNPWNTAMSVAGSSGGSAAALAAGEVWGATGSDLGGSLRTPASFNGIVGLRTTPGRVPRAPVPQPFSPLFVEGPMGRSVEDVALLLDAMSHPHADDPLSLPAPGRTVLEAVRTGAPPKRVAFSPDLGLGPVSSEVREICAAAARRFQEMGAVVEEVSPDLTGAKDAFQTLRALWFAAEMAEHYRDRRDMLKPDIVWNIERGLKLTAEEIGQAELARGRVWHEMARFFETYDVLLAPAAVVPPFAVETRYVEEVEGHRFDNYVDWLAITFAISVTSCPAASVPAGLTKDGLPVGLQIVGPRMGEAGILTAARHLEGAMGLNRMLPRDPAA</sequence>
<reference evidence="2" key="1">
    <citation type="submission" date="2022-06" db="EMBL/GenBank/DDBJ databases">
        <title>Isolation and Genomics of Futiania mangrovii gen. nov., sp. nov., a Rare and Metabolically-versatile member in the Class Alphaproteobacteria.</title>
        <authorList>
            <person name="Liu L."/>
            <person name="Huang W.-C."/>
            <person name="Pan J."/>
            <person name="Li J."/>
            <person name="Huang Y."/>
            <person name="Du H."/>
            <person name="Liu Y."/>
            <person name="Li M."/>
        </authorList>
    </citation>
    <scope>NUCLEOTIDE SEQUENCE</scope>
    <source>
        <strain evidence="2">FT118</strain>
    </source>
</reference>
<dbReference type="InterPro" id="IPR000120">
    <property type="entry name" value="Amidase"/>
</dbReference>
<dbReference type="PANTHER" id="PTHR11895:SF76">
    <property type="entry name" value="INDOLEACETAMIDE HYDROLASE"/>
    <property type="match status" value="1"/>
</dbReference>
<dbReference type="Pfam" id="PF01425">
    <property type="entry name" value="Amidase"/>
    <property type="match status" value="1"/>
</dbReference>
<dbReference type="RefSeq" id="WP_269332311.1">
    <property type="nucleotide sequence ID" value="NZ_JAMZFT010000002.1"/>
</dbReference>
<protein>
    <submittedName>
        <fullName evidence="2">Amidase family protein</fullName>
    </submittedName>
</protein>
<dbReference type="Gene3D" id="3.90.1300.10">
    <property type="entry name" value="Amidase signature (AS) domain"/>
    <property type="match status" value="1"/>
</dbReference>
<evidence type="ECO:0000313" key="2">
    <source>
        <dbReference type="EMBL" id="MCP1336347.1"/>
    </source>
</evidence>
<dbReference type="InterPro" id="IPR023631">
    <property type="entry name" value="Amidase_dom"/>
</dbReference>
<dbReference type="InterPro" id="IPR036928">
    <property type="entry name" value="AS_sf"/>
</dbReference>
<proteinExistence type="predicted"/>
<dbReference type="GO" id="GO:0003824">
    <property type="term" value="F:catalytic activity"/>
    <property type="evidence" value="ECO:0007669"/>
    <property type="project" value="InterPro"/>
</dbReference>
<dbReference type="SUPFAM" id="SSF75304">
    <property type="entry name" value="Amidase signature (AS) enzymes"/>
    <property type="match status" value="1"/>
</dbReference>
<dbReference type="AlphaFoldDB" id="A0A9J6PEX8"/>
<name>A0A9J6PEX8_9PROT</name>
<keyword evidence="3" id="KW-1185">Reference proteome</keyword>
<evidence type="ECO:0000313" key="3">
    <source>
        <dbReference type="Proteomes" id="UP001055804"/>
    </source>
</evidence>
<comment type="caution">
    <text evidence="2">The sequence shown here is derived from an EMBL/GenBank/DDBJ whole genome shotgun (WGS) entry which is preliminary data.</text>
</comment>
<dbReference type="Proteomes" id="UP001055804">
    <property type="component" value="Unassembled WGS sequence"/>
</dbReference>
<feature type="domain" description="Amidase" evidence="1">
    <location>
        <begin position="29"/>
        <end position="450"/>
    </location>
</feature>
<dbReference type="EMBL" id="JAMZFT010000002">
    <property type="protein sequence ID" value="MCP1336347.1"/>
    <property type="molecule type" value="Genomic_DNA"/>
</dbReference>
<accession>A0A9J6PEX8</accession>
<organism evidence="2 3">
    <name type="scientific">Futiania mangrovi</name>
    <dbReference type="NCBI Taxonomy" id="2959716"/>
    <lineage>
        <taxon>Bacteria</taxon>
        <taxon>Pseudomonadati</taxon>
        <taxon>Pseudomonadota</taxon>
        <taxon>Alphaproteobacteria</taxon>
        <taxon>Futianiales</taxon>
        <taxon>Futianiaceae</taxon>
        <taxon>Futiania</taxon>
    </lineage>
</organism>
<evidence type="ECO:0000259" key="1">
    <source>
        <dbReference type="Pfam" id="PF01425"/>
    </source>
</evidence>
<dbReference type="PANTHER" id="PTHR11895">
    <property type="entry name" value="TRANSAMIDASE"/>
    <property type="match status" value="1"/>
</dbReference>